<feature type="signal peptide" evidence="2">
    <location>
        <begin position="1"/>
        <end position="18"/>
    </location>
</feature>
<accession>A0A1B6IFV8</accession>
<dbReference type="EMBL" id="GECU01021894">
    <property type="protein sequence ID" value="JAS85812.1"/>
    <property type="molecule type" value="Transcribed_RNA"/>
</dbReference>
<keyword evidence="2" id="KW-0732">Signal</keyword>
<dbReference type="EMBL" id="GECU01006991">
    <property type="protein sequence ID" value="JAT00716.1"/>
    <property type="molecule type" value="Transcribed_RNA"/>
</dbReference>
<proteinExistence type="predicted"/>
<reference evidence="3" key="1">
    <citation type="submission" date="2015-11" db="EMBL/GenBank/DDBJ databases">
        <title>De novo transcriptome assembly of four potential Pierce s Disease insect vectors from Arizona vineyards.</title>
        <authorList>
            <person name="Tassone E.E."/>
        </authorList>
    </citation>
    <scope>NUCLEOTIDE SEQUENCE</scope>
</reference>
<sequence length="110" mass="11878">MKLAVLLGLLVIVAVAQAQYSSSSQSSSQVSSSNSQDDSCDDNGSVSGYRKQTKIEQLADGTCVQKTIETINGETSVTSEPVSCDQVKVQRKRNRKANAQMFENIKNGNF</sequence>
<feature type="chain" id="PRO_5008585019" evidence="2">
    <location>
        <begin position="19"/>
        <end position="110"/>
    </location>
</feature>
<evidence type="ECO:0000256" key="2">
    <source>
        <dbReference type="SAM" id="SignalP"/>
    </source>
</evidence>
<dbReference type="AlphaFoldDB" id="A0A1B6IFV8"/>
<evidence type="ECO:0000313" key="4">
    <source>
        <dbReference type="EMBL" id="JAT00716.1"/>
    </source>
</evidence>
<name>A0A1B6IFV8_9HEMI</name>
<feature type="compositionally biased region" description="Low complexity" evidence="1">
    <location>
        <begin position="20"/>
        <end position="37"/>
    </location>
</feature>
<evidence type="ECO:0000256" key="1">
    <source>
        <dbReference type="SAM" id="MobiDB-lite"/>
    </source>
</evidence>
<organism evidence="3">
    <name type="scientific">Homalodisca liturata</name>
    <dbReference type="NCBI Taxonomy" id="320908"/>
    <lineage>
        <taxon>Eukaryota</taxon>
        <taxon>Metazoa</taxon>
        <taxon>Ecdysozoa</taxon>
        <taxon>Arthropoda</taxon>
        <taxon>Hexapoda</taxon>
        <taxon>Insecta</taxon>
        <taxon>Pterygota</taxon>
        <taxon>Neoptera</taxon>
        <taxon>Paraneoptera</taxon>
        <taxon>Hemiptera</taxon>
        <taxon>Auchenorrhyncha</taxon>
        <taxon>Membracoidea</taxon>
        <taxon>Cicadellidae</taxon>
        <taxon>Cicadellinae</taxon>
        <taxon>Proconiini</taxon>
        <taxon>Homalodisca</taxon>
    </lineage>
</organism>
<protein>
    <submittedName>
        <fullName evidence="3">Uncharacterized protein</fullName>
    </submittedName>
</protein>
<evidence type="ECO:0000313" key="3">
    <source>
        <dbReference type="EMBL" id="JAS85812.1"/>
    </source>
</evidence>
<gene>
    <name evidence="4" type="ORF">g.13584</name>
    <name evidence="3" type="ORF">g.13585</name>
</gene>
<feature type="region of interest" description="Disordered" evidence="1">
    <location>
        <begin position="20"/>
        <end position="53"/>
    </location>
</feature>